<dbReference type="PIRSF" id="PIRSF002181">
    <property type="entry name" value="Ribosomal_L13"/>
    <property type="match status" value="1"/>
</dbReference>
<dbReference type="Pfam" id="PF00572">
    <property type="entry name" value="Ribosomal_L13"/>
    <property type="match status" value="1"/>
</dbReference>
<proteinExistence type="inferred from homology"/>
<evidence type="ECO:0000313" key="6">
    <source>
        <dbReference type="Proteomes" id="UP000229241"/>
    </source>
</evidence>
<dbReference type="PANTHER" id="PTHR11545">
    <property type="entry name" value="RIBOSOMAL PROTEIN L13"/>
    <property type="match status" value="1"/>
</dbReference>
<evidence type="ECO:0000256" key="3">
    <source>
        <dbReference type="ARBA" id="ARBA00023274"/>
    </source>
</evidence>
<dbReference type="EMBL" id="PCTX01000076">
    <property type="protein sequence ID" value="PIP91956.1"/>
    <property type="molecule type" value="Genomic_DNA"/>
</dbReference>
<dbReference type="InterPro" id="IPR005823">
    <property type="entry name" value="Ribosomal_uL13_bac-type"/>
</dbReference>
<protein>
    <recommendedName>
        <fullName evidence="4">Large ribosomal subunit protein uL13</fullName>
    </recommendedName>
</protein>
<dbReference type="GO" id="GO:1990904">
    <property type="term" value="C:ribonucleoprotein complex"/>
    <property type="evidence" value="ECO:0007669"/>
    <property type="project" value="UniProtKB-KW"/>
</dbReference>
<dbReference type="SUPFAM" id="SSF52161">
    <property type="entry name" value="Ribosomal protein L13"/>
    <property type="match status" value="1"/>
</dbReference>
<dbReference type="GO" id="GO:0003735">
    <property type="term" value="F:structural constituent of ribosome"/>
    <property type="evidence" value="ECO:0007669"/>
    <property type="project" value="InterPro"/>
</dbReference>
<dbReference type="GO" id="GO:0017148">
    <property type="term" value="P:negative regulation of translation"/>
    <property type="evidence" value="ECO:0007669"/>
    <property type="project" value="TreeGrafter"/>
</dbReference>
<comment type="caution">
    <text evidence="5">The sequence shown here is derived from an EMBL/GenBank/DDBJ whole genome shotgun (WGS) entry which is preliminary data.</text>
</comment>
<gene>
    <name evidence="4 5" type="primary">rplM</name>
    <name evidence="5" type="ORF">COW77_02630</name>
</gene>
<organism evidence="5 6">
    <name type="scientific">Candidatus Wolfebacteria bacterium CG18_big_fil_WC_8_21_14_2_50_39_7</name>
    <dbReference type="NCBI Taxonomy" id="1975071"/>
    <lineage>
        <taxon>Bacteria</taxon>
        <taxon>Candidatus Wolfeibacteriota</taxon>
    </lineage>
</organism>
<evidence type="ECO:0000313" key="5">
    <source>
        <dbReference type="EMBL" id="PIP91956.1"/>
    </source>
</evidence>
<comment type="subunit">
    <text evidence="4">Part of the 50S ribosomal subunit.</text>
</comment>
<name>A0A2H0EC04_9BACT</name>
<dbReference type="HAMAP" id="MF_01366">
    <property type="entry name" value="Ribosomal_uL13"/>
    <property type="match status" value="1"/>
</dbReference>
<dbReference type="GO" id="GO:0005840">
    <property type="term" value="C:ribosome"/>
    <property type="evidence" value="ECO:0007669"/>
    <property type="project" value="UniProtKB-KW"/>
</dbReference>
<comment type="function">
    <text evidence="4">This protein is one of the early assembly proteins of the 50S ribosomal subunit, although it is not seen to bind rRNA by itself. It is important during the early stages of 50S assembly.</text>
</comment>
<dbReference type="GO" id="GO:0003729">
    <property type="term" value="F:mRNA binding"/>
    <property type="evidence" value="ECO:0007669"/>
    <property type="project" value="TreeGrafter"/>
</dbReference>
<evidence type="ECO:0000256" key="1">
    <source>
        <dbReference type="ARBA" id="ARBA00006227"/>
    </source>
</evidence>
<evidence type="ECO:0000256" key="4">
    <source>
        <dbReference type="HAMAP-Rule" id="MF_01366"/>
    </source>
</evidence>
<comment type="similarity">
    <text evidence="1 4">Belongs to the universal ribosomal protein uL13 family.</text>
</comment>
<keyword evidence="2 4" id="KW-0689">Ribosomal protein</keyword>
<evidence type="ECO:0000256" key="2">
    <source>
        <dbReference type="ARBA" id="ARBA00022980"/>
    </source>
</evidence>
<dbReference type="NCBIfam" id="TIGR01066">
    <property type="entry name" value="rplM_bact"/>
    <property type="match status" value="1"/>
</dbReference>
<keyword evidence="3 4" id="KW-0687">Ribonucleoprotein</keyword>
<dbReference type="GO" id="GO:0006412">
    <property type="term" value="P:translation"/>
    <property type="evidence" value="ECO:0007669"/>
    <property type="project" value="UniProtKB-UniRule"/>
</dbReference>
<dbReference type="InterPro" id="IPR005822">
    <property type="entry name" value="Ribosomal_uL13"/>
</dbReference>
<dbReference type="InterPro" id="IPR036899">
    <property type="entry name" value="Ribosomal_uL13_sf"/>
</dbReference>
<dbReference type="Gene3D" id="3.90.1180.10">
    <property type="entry name" value="Ribosomal protein L13"/>
    <property type="match status" value="1"/>
</dbReference>
<dbReference type="PANTHER" id="PTHR11545:SF2">
    <property type="entry name" value="LARGE RIBOSOMAL SUBUNIT PROTEIN UL13M"/>
    <property type="match status" value="1"/>
</dbReference>
<dbReference type="AlphaFoldDB" id="A0A2H0EC04"/>
<sequence>MKEKSKDKNNPKLQYTIDATNKSLGRLASEIAVILQGKKNPHYEPRIQGEDGVIVKNVDKIKITGKKLKQKKYYRHTTQIGHLKERTLEQIWDKKGPAEVLRRTVMGMLPKNKLRIKRIKKLIIESIL</sequence>
<dbReference type="CDD" id="cd00392">
    <property type="entry name" value="Ribosomal_L13"/>
    <property type="match status" value="1"/>
</dbReference>
<dbReference type="Proteomes" id="UP000229241">
    <property type="component" value="Unassembled WGS sequence"/>
</dbReference>
<reference evidence="5 6" key="1">
    <citation type="submission" date="2017-09" db="EMBL/GenBank/DDBJ databases">
        <title>Depth-based differentiation of microbial function through sediment-hosted aquifers and enrichment of novel symbionts in the deep terrestrial subsurface.</title>
        <authorList>
            <person name="Probst A.J."/>
            <person name="Ladd B."/>
            <person name="Jarett J.K."/>
            <person name="Geller-Mcgrath D.E."/>
            <person name="Sieber C.M."/>
            <person name="Emerson J.B."/>
            <person name="Anantharaman K."/>
            <person name="Thomas B.C."/>
            <person name="Malmstrom R."/>
            <person name="Stieglmeier M."/>
            <person name="Klingl A."/>
            <person name="Woyke T."/>
            <person name="Ryan C.M."/>
            <person name="Banfield J.F."/>
        </authorList>
    </citation>
    <scope>NUCLEOTIDE SEQUENCE [LARGE SCALE GENOMIC DNA]</scope>
    <source>
        <strain evidence="5">CG18_big_fil_WC_8_21_14_2_50_39_7</strain>
    </source>
</reference>
<accession>A0A2H0EC04</accession>